<feature type="compositionally biased region" description="Basic and acidic residues" evidence="1">
    <location>
        <begin position="174"/>
        <end position="191"/>
    </location>
</feature>
<comment type="caution">
    <text evidence="2">The sequence shown here is derived from an EMBL/GenBank/DDBJ whole genome shotgun (WGS) entry which is preliminary data.</text>
</comment>
<dbReference type="Proteomes" id="UP000710849">
    <property type="component" value="Unassembled WGS sequence"/>
</dbReference>
<evidence type="ECO:0000313" key="2">
    <source>
        <dbReference type="EMBL" id="KAF7939149.1"/>
    </source>
</evidence>
<feature type="region of interest" description="Disordered" evidence="1">
    <location>
        <begin position="174"/>
        <end position="216"/>
    </location>
</feature>
<proteinExistence type="predicted"/>
<protein>
    <submittedName>
        <fullName evidence="2">Uncharacterized protein</fullName>
    </submittedName>
</protein>
<name>A0A9P5IEW4_9HELO</name>
<dbReference type="GeneID" id="62150819"/>
<keyword evidence="3" id="KW-1185">Reference proteome</keyword>
<dbReference type="RefSeq" id="XP_038731229.1">
    <property type="nucleotide sequence ID" value="XM_038877744.1"/>
</dbReference>
<evidence type="ECO:0000313" key="3">
    <source>
        <dbReference type="Proteomes" id="UP000710849"/>
    </source>
</evidence>
<sequence>MSSSSRQTNMERVTIYWYLGESDKEVSLRQNATAEIFSFKEGRRAEIDSRSFDQGKRIFGTYVDSAGSNSIKTLATRWNPSGLKGLISLDILKARIEKIQNENSISKLENKARDLLFKCDMFFSSSEDYHRFKGHRRESITYRDMEKIVLELEEVKVDIKRKRGPIEFKKHDIEKKEKKYNEIHGNVEQERNAPAPQVTPRERPSTKGGRRNQRGK</sequence>
<gene>
    <name evidence="2" type="ORF">EAE97_007230</name>
</gene>
<organism evidence="2 3">
    <name type="scientific">Botrytis byssoidea</name>
    <dbReference type="NCBI Taxonomy" id="139641"/>
    <lineage>
        <taxon>Eukaryota</taxon>
        <taxon>Fungi</taxon>
        <taxon>Dikarya</taxon>
        <taxon>Ascomycota</taxon>
        <taxon>Pezizomycotina</taxon>
        <taxon>Leotiomycetes</taxon>
        <taxon>Helotiales</taxon>
        <taxon>Sclerotiniaceae</taxon>
        <taxon>Botrytis</taxon>
    </lineage>
</organism>
<evidence type="ECO:0000256" key="1">
    <source>
        <dbReference type="SAM" id="MobiDB-lite"/>
    </source>
</evidence>
<reference evidence="2 3" key="1">
    <citation type="journal article" date="2020" name="Genome Biol. Evol.">
        <title>Comparative genomics of Sclerotiniaceae.</title>
        <authorList>
            <person name="Valero Jimenez C.A."/>
            <person name="Steentjes M."/>
            <person name="Scholten O.E."/>
            <person name="Van Kan J.A.L."/>
        </authorList>
    </citation>
    <scope>NUCLEOTIDE SEQUENCE [LARGE SCALE GENOMIC DNA]</scope>
    <source>
        <strain evidence="2 3">MUCL 94</strain>
    </source>
</reference>
<dbReference type="EMBL" id="RCSW01000014">
    <property type="protein sequence ID" value="KAF7939149.1"/>
    <property type="molecule type" value="Genomic_DNA"/>
</dbReference>
<accession>A0A9P5IEW4</accession>
<dbReference type="AlphaFoldDB" id="A0A9P5IEW4"/>